<name>A0A9P1FGU6_9DINO</name>
<dbReference type="EMBL" id="CAMXCT030000218">
    <property type="protein sequence ID" value="CAL4762990.1"/>
    <property type="molecule type" value="Genomic_DNA"/>
</dbReference>
<gene>
    <name evidence="2" type="ORF">C1SCF055_LOCUS3969</name>
</gene>
<keyword evidence="4" id="KW-1185">Reference proteome</keyword>
<dbReference type="EMBL" id="CAMXCT010000218">
    <property type="protein sequence ID" value="CAI3975678.1"/>
    <property type="molecule type" value="Genomic_DNA"/>
</dbReference>
<dbReference type="EMBL" id="CAMXCT020000218">
    <property type="protein sequence ID" value="CAL1129053.1"/>
    <property type="molecule type" value="Genomic_DNA"/>
</dbReference>
<dbReference type="CDD" id="cd00030">
    <property type="entry name" value="C2"/>
    <property type="match status" value="1"/>
</dbReference>
<keyword evidence="3" id="KW-0808">Transferase</keyword>
<evidence type="ECO:0000259" key="1">
    <source>
        <dbReference type="PROSITE" id="PS50004"/>
    </source>
</evidence>
<protein>
    <submittedName>
        <fullName evidence="3">Protein kinase C gamma type (PKC-gamma)</fullName>
    </submittedName>
</protein>
<proteinExistence type="predicted"/>
<dbReference type="InterPro" id="IPR000008">
    <property type="entry name" value="C2_dom"/>
</dbReference>
<dbReference type="Pfam" id="PF00168">
    <property type="entry name" value="C2"/>
    <property type="match status" value="1"/>
</dbReference>
<feature type="domain" description="C2" evidence="1">
    <location>
        <begin position="1"/>
        <end position="108"/>
    </location>
</feature>
<evidence type="ECO:0000313" key="2">
    <source>
        <dbReference type="EMBL" id="CAI3975678.1"/>
    </source>
</evidence>
<dbReference type="InterPro" id="IPR052455">
    <property type="entry name" value="Tricalbin_domain"/>
</dbReference>
<dbReference type="InterPro" id="IPR035892">
    <property type="entry name" value="C2_domain_sf"/>
</dbReference>
<dbReference type="OrthoDB" id="419768at2759"/>
<dbReference type="AlphaFoldDB" id="A0A9P1FGU6"/>
<sequence>MEIEVSIISAKGLRNADDGWLSGKSDPYCICKVSGLLNHSNRTKFKTHCLQNTLNPVWNRTSILELDSRKLLEFEVWDEDACSVDDFLGKATFHSKRLVPDEVFEGDLKLTGALAQGSIRVRIKVLKTYDYGLMSTFCCCRS</sequence>
<dbReference type="GO" id="GO:0016301">
    <property type="term" value="F:kinase activity"/>
    <property type="evidence" value="ECO:0007669"/>
    <property type="project" value="UniProtKB-KW"/>
</dbReference>
<comment type="caution">
    <text evidence="2">The sequence shown here is derived from an EMBL/GenBank/DDBJ whole genome shotgun (WGS) entry which is preliminary data.</text>
</comment>
<evidence type="ECO:0000313" key="3">
    <source>
        <dbReference type="EMBL" id="CAL4762990.1"/>
    </source>
</evidence>
<dbReference type="Proteomes" id="UP001152797">
    <property type="component" value="Unassembled WGS sequence"/>
</dbReference>
<dbReference type="PANTHER" id="PTHR46980">
    <property type="entry name" value="TRICALBIN-1-RELATED"/>
    <property type="match status" value="1"/>
</dbReference>
<accession>A0A9P1FGU6</accession>
<dbReference type="Gene3D" id="2.60.40.150">
    <property type="entry name" value="C2 domain"/>
    <property type="match status" value="1"/>
</dbReference>
<dbReference type="PANTHER" id="PTHR46980:SF2">
    <property type="entry name" value="TRICALBIN-1-RELATED"/>
    <property type="match status" value="1"/>
</dbReference>
<reference evidence="2" key="1">
    <citation type="submission" date="2022-10" db="EMBL/GenBank/DDBJ databases">
        <authorList>
            <person name="Chen Y."/>
            <person name="Dougan E. K."/>
            <person name="Chan C."/>
            <person name="Rhodes N."/>
            <person name="Thang M."/>
        </authorList>
    </citation>
    <scope>NUCLEOTIDE SEQUENCE</scope>
</reference>
<dbReference type="SUPFAM" id="SSF49562">
    <property type="entry name" value="C2 domain (Calcium/lipid-binding domain, CaLB)"/>
    <property type="match status" value="1"/>
</dbReference>
<organism evidence="2">
    <name type="scientific">Cladocopium goreaui</name>
    <dbReference type="NCBI Taxonomy" id="2562237"/>
    <lineage>
        <taxon>Eukaryota</taxon>
        <taxon>Sar</taxon>
        <taxon>Alveolata</taxon>
        <taxon>Dinophyceae</taxon>
        <taxon>Suessiales</taxon>
        <taxon>Symbiodiniaceae</taxon>
        <taxon>Cladocopium</taxon>
    </lineage>
</organism>
<dbReference type="PROSITE" id="PS50004">
    <property type="entry name" value="C2"/>
    <property type="match status" value="1"/>
</dbReference>
<evidence type="ECO:0000313" key="4">
    <source>
        <dbReference type="Proteomes" id="UP001152797"/>
    </source>
</evidence>
<dbReference type="SMART" id="SM00239">
    <property type="entry name" value="C2"/>
    <property type="match status" value="1"/>
</dbReference>
<keyword evidence="3" id="KW-0418">Kinase</keyword>
<reference evidence="3 4" key="2">
    <citation type="submission" date="2024-05" db="EMBL/GenBank/DDBJ databases">
        <authorList>
            <person name="Chen Y."/>
            <person name="Shah S."/>
            <person name="Dougan E. K."/>
            <person name="Thang M."/>
            <person name="Chan C."/>
        </authorList>
    </citation>
    <scope>NUCLEOTIDE SEQUENCE [LARGE SCALE GENOMIC DNA]</scope>
</reference>